<keyword evidence="2 4" id="KW-0863">Zinc-finger</keyword>
<sequence>MTTNMQALDSLNKSLSELSSKDDKKLTLLSFLDKRERDSKQPLNVLFPSPNTPKTIPNLEDAKYVKALDDIIKRHGLQKEMIEVGRILSSRKPLEFGTPMPPPLSRLSCANQDTSKSQFCYKDGTMSCSGCLLVRYCSKECQLKDWRSHKYDCRNMIRSPEWSPAWVREKRTPKFIDNDDTAPGMPPGAPSVFGMGLILWGNTAAIDIVNAVNNEGVADIRNRDLSLAFIASGDLRNVVRTINELPGDYAGTIKIVLNDFNPIVVSRNLMILSILGIIEDVEEAAEHALHLWYSIFQPLSYETRIYLSILQSQIFRHLDGTSTQLTPSTTMYNMFSSNTVSFLLDKLRPKDMDPPMANNALNDIMNAPEREDYRDRYYARMKPSHRLAFKQWRSYGLILPFGAINAHMAIPNPWVFTQDGRLMLSDNAHPFDGWDFDEMFNAGKAHGTTEEDLIGCLFFYVKDQLVEFSKRLRRFKIQIYSFDQDARDLLPTLKSSPSFPQRFDRIEVSNIVDKNYVGMSVLTDWGPLLNEANPHAAIIGHFMNWPVWKESAKPLSSSAITKHAMKRMSECPFAGFSPATLSPLDRKVHDMMKNLILFHDTSKSFEEYLKDEKEGVITSKAGLQRRPLNRIAPHRCYAKLGVNHSELPHIDSSERWYKVACLSGMTHYERYVEWGPVSSLGK</sequence>
<dbReference type="PANTHER" id="PTHR10237:SF15">
    <property type="entry name" value="LD37257P"/>
    <property type="match status" value="1"/>
</dbReference>
<accession>A0AA39MZN2</accession>
<dbReference type="AlphaFoldDB" id="A0AA39MZN2"/>
<dbReference type="GO" id="GO:0008270">
    <property type="term" value="F:zinc ion binding"/>
    <property type="evidence" value="ECO:0007669"/>
    <property type="project" value="UniProtKB-KW"/>
</dbReference>
<evidence type="ECO:0000313" key="6">
    <source>
        <dbReference type="EMBL" id="KAK0452836.1"/>
    </source>
</evidence>
<evidence type="ECO:0000313" key="7">
    <source>
        <dbReference type="Proteomes" id="UP001175211"/>
    </source>
</evidence>
<dbReference type="PROSITE" id="PS50865">
    <property type="entry name" value="ZF_MYND_2"/>
    <property type="match status" value="1"/>
</dbReference>
<reference evidence="6" key="1">
    <citation type="submission" date="2023-06" db="EMBL/GenBank/DDBJ databases">
        <authorList>
            <consortium name="Lawrence Berkeley National Laboratory"/>
            <person name="Ahrendt S."/>
            <person name="Sahu N."/>
            <person name="Indic B."/>
            <person name="Wong-Bajracharya J."/>
            <person name="Merenyi Z."/>
            <person name="Ke H.-M."/>
            <person name="Monk M."/>
            <person name="Kocsube S."/>
            <person name="Drula E."/>
            <person name="Lipzen A."/>
            <person name="Balint B."/>
            <person name="Henrissat B."/>
            <person name="Andreopoulos B."/>
            <person name="Martin F.M."/>
            <person name="Harder C.B."/>
            <person name="Rigling D."/>
            <person name="Ford K.L."/>
            <person name="Foster G.D."/>
            <person name="Pangilinan J."/>
            <person name="Papanicolaou A."/>
            <person name="Barry K."/>
            <person name="LaButti K."/>
            <person name="Viragh M."/>
            <person name="Koriabine M."/>
            <person name="Yan M."/>
            <person name="Riley R."/>
            <person name="Champramary S."/>
            <person name="Plett K.L."/>
            <person name="Tsai I.J."/>
            <person name="Slot J."/>
            <person name="Sipos G."/>
            <person name="Plett J."/>
            <person name="Nagy L.G."/>
            <person name="Grigoriev I.V."/>
        </authorList>
    </citation>
    <scope>NUCLEOTIDE SEQUENCE</scope>
    <source>
        <strain evidence="6">CCBAS 213</strain>
    </source>
</reference>
<organism evidence="6 7">
    <name type="scientific">Armillaria tabescens</name>
    <name type="common">Ringless honey mushroom</name>
    <name type="synonym">Agaricus tabescens</name>
    <dbReference type="NCBI Taxonomy" id="1929756"/>
    <lineage>
        <taxon>Eukaryota</taxon>
        <taxon>Fungi</taxon>
        <taxon>Dikarya</taxon>
        <taxon>Basidiomycota</taxon>
        <taxon>Agaricomycotina</taxon>
        <taxon>Agaricomycetes</taxon>
        <taxon>Agaricomycetidae</taxon>
        <taxon>Agaricales</taxon>
        <taxon>Marasmiineae</taxon>
        <taxon>Physalacriaceae</taxon>
        <taxon>Desarmillaria</taxon>
    </lineage>
</organism>
<gene>
    <name evidence="6" type="ORF">EV420DRAFT_1558595</name>
</gene>
<name>A0AA39MZN2_ARMTA</name>
<dbReference type="PANTHER" id="PTHR10237">
    <property type="entry name" value="DEFORMED EPIDERMAL AUTOREGULATORY FACTOR 1 HOMOLOG SUPPRESSIN"/>
    <property type="match status" value="1"/>
</dbReference>
<feature type="domain" description="MYND-type" evidence="5">
    <location>
        <begin position="106"/>
        <end position="153"/>
    </location>
</feature>
<dbReference type="EMBL" id="JAUEPS010000030">
    <property type="protein sequence ID" value="KAK0452836.1"/>
    <property type="molecule type" value="Genomic_DNA"/>
</dbReference>
<evidence type="ECO:0000256" key="2">
    <source>
        <dbReference type="ARBA" id="ARBA00022771"/>
    </source>
</evidence>
<evidence type="ECO:0000259" key="5">
    <source>
        <dbReference type="PROSITE" id="PS50865"/>
    </source>
</evidence>
<evidence type="ECO:0000256" key="4">
    <source>
        <dbReference type="PROSITE-ProRule" id="PRU00134"/>
    </source>
</evidence>
<keyword evidence="7" id="KW-1185">Reference proteome</keyword>
<dbReference type="InterPro" id="IPR024119">
    <property type="entry name" value="TF_DEAF-1"/>
</dbReference>
<keyword evidence="3" id="KW-0862">Zinc</keyword>
<protein>
    <recommendedName>
        <fullName evidence="5">MYND-type domain-containing protein</fullName>
    </recommendedName>
</protein>
<comment type="caution">
    <text evidence="6">The sequence shown here is derived from an EMBL/GenBank/DDBJ whole genome shotgun (WGS) entry which is preliminary data.</text>
</comment>
<dbReference type="Pfam" id="PF14737">
    <property type="entry name" value="DUF4470"/>
    <property type="match status" value="1"/>
</dbReference>
<dbReference type="GeneID" id="85357291"/>
<dbReference type="InterPro" id="IPR027974">
    <property type="entry name" value="DUF4470"/>
</dbReference>
<dbReference type="InterPro" id="IPR002893">
    <property type="entry name" value="Znf_MYND"/>
</dbReference>
<dbReference type="GO" id="GO:0005634">
    <property type="term" value="C:nucleus"/>
    <property type="evidence" value="ECO:0007669"/>
    <property type="project" value="TreeGrafter"/>
</dbReference>
<dbReference type="Pfam" id="PF01753">
    <property type="entry name" value="zf-MYND"/>
    <property type="match status" value="1"/>
</dbReference>
<proteinExistence type="predicted"/>
<evidence type="ECO:0000256" key="1">
    <source>
        <dbReference type="ARBA" id="ARBA00022723"/>
    </source>
</evidence>
<dbReference type="Proteomes" id="UP001175211">
    <property type="component" value="Unassembled WGS sequence"/>
</dbReference>
<keyword evidence="1" id="KW-0479">Metal-binding</keyword>
<dbReference type="SUPFAM" id="SSF144232">
    <property type="entry name" value="HIT/MYND zinc finger-like"/>
    <property type="match status" value="1"/>
</dbReference>
<dbReference type="Gene3D" id="6.10.140.2220">
    <property type="match status" value="1"/>
</dbReference>
<evidence type="ECO:0000256" key="3">
    <source>
        <dbReference type="ARBA" id="ARBA00022833"/>
    </source>
</evidence>
<dbReference type="RefSeq" id="XP_060328172.1">
    <property type="nucleotide sequence ID" value="XM_060473743.1"/>
</dbReference>
<dbReference type="GO" id="GO:0000981">
    <property type="term" value="F:DNA-binding transcription factor activity, RNA polymerase II-specific"/>
    <property type="evidence" value="ECO:0007669"/>
    <property type="project" value="TreeGrafter"/>
</dbReference>